<dbReference type="GO" id="GO:0008270">
    <property type="term" value="F:zinc ion binding"/>
    <property type="evidence" value="ECO:0007669"/>
    <property type="project" value="UniProtKB-KW"/>
</dbReference>
<feature type="region of interest" description="Disordered" evidence="2">
    <location>
        <begin position="1"/>
        <end position="39"/>
    </location>
</feature>
<dbReference type="PANTHER" id="PTHR47662:SF1">
    <property type="entry name" value="RING-TYPE DOMAIN-CONTAINING PROTEIN"/>
    <property type="match status" value="1"/>
</dbReference>
<dbReference type="InterPro" id="IPR001841">
    <property type="entry name" value="Znf_RING"/>
</dbReference>
<evidence type="ECO:0000259" key="3">
    <source>
        <dbReference type="PROSITE" id="PS50089"/>
    </source>
</evidence>
<evidence type="ECO:0000313" key="4">
    <source>
        <dbReference type="EMBL" id="SPD09366.1"/>
    </source>
</evidence>
<evidence type="ECO:0000256" key="2">
    <source>
        <dbReference type="SAM" id="MobiDB-lite"/>
    </source>
</evidence>
<dbReference type="PANTHER" id="PTHR47662">
    <property type="entry name" value="RING-TYPE DOMAIN-CONTAINING PROTEIN"/>
    <property type="match status" value="1"/>
</dbReference>
<organism evidence="4">
    <name type="scientific">Fagus sylvatica</name>
    <name type="common">Beechnut</name>
    <dbReference type="NCBI Taxonomy" id="28930"/>
    <lineage>
        <taxon>Eukaryota</taxon>
        <taxon>Viridiplantae</taxon>
        <taxon>Streptophyta</taxon>
        <taxon>Embryophyta</taxon>
        <taxon>Tracheophyta</taxon>
        <taxon>Spermatophyta</taxon>
        <taxon>Magnoliopsida</taxon>
        <taxon>eudicotyledons</taxon>
        <taxon>Gunneridae</taxon>
        <taxon>Pentapetalae</taxon>
        <taxon>rosids</taxon>
        <taxon>fabids</taxon>
        <taxon>Fagales</taxon>
        <taxon>Fagaceae</taxon>
        <taxon>Fagus</taxon>
    </lineage>
</organism>
<keyword evidence="1" id="KW-0863">Zinc-finger</keyword>
<reference evidence="4" key="1">
    <citation type="submission" date="2018-02" db="EMBL/GenBank/DDBJ databases">
        <authorList>
            <person name="Cohen D.B."/>
            <person name="Kent A.D."/>
        </authorList>
    </citation>
    <scope>NUCLEOTIDE SEQUENCE</scope>
</reference>
<dbReference type="Gene3D" id="3.30.40.10">
    <property type="entry name" value="Zinc/RING finger domain, C3HC4 (zinc finger)"/>
    <property type="match status" value="1"/>
</dbReference>
<accession>A0A2N9H4F6</accession>
<proteinExistence type="predicted"/>
<evidence type="ECO:0000256" key="1">
    <source>
        <dbReference type="PROSITE-ProRule" id="PRU00175"/>
    </source>
</evidence>
<protein>
    <recommendedName>
        <fullName evidence="3">RING-type domain-containing protein</fullName>
    </recommendedName>
</protein>
<feature type="compositionally biased region" description="Pro residues" evidence="2">
    <location>
        <begin position="1"/>
        <end position="19"/>
    </location>
</feature>
<name>A0A2N9H4F6_FAGSY</name>
<sequence length="137" mass="15909">MSSLPPPQPFLPSPPPLPPSHYYGYQGNETRDQPQQQHDVEIGFVPENIPLHVDAHVHPDHQTQPQIALWEILSNVVEYKGRGEGIENRIECAICLEDFEDGDVCRELFTCKHTFHKQCVDEWLNYRYALPALPWFY</sequence>
<dbReference type="InterPro" id="IPR013083">
    <property type="entry name" value="Znf_RING/FYVE/PHD"/>
</dbReference>
<dbReference type="EMBL" id="OIVN01003186">
    <property type="protein sequence ID" value="SPD09366.1"/>
    <property type="molecule type" value="Genomic_DNA"/>
</dbReference>
<feature type="domain" description="RING-type" evidence="3">
    <location>
        <begin position="92"/>
        <end position="123"/>
    </location>
</feature>
<dbReference type="PROSITE" id="PS50089">
    <property type="entry name" value="ZF_RING_2"/>
    <property type="match status" value="1"/>
</dbReference>
<dbReference type="AlphaFoldDB" id="A0A2N9H4F6"/>
<keyword evidence="1" id="KW-0479">Metal-binding</keyword>
<dbReference type="Pfam" id="PF13639">
    <property type="entry name" value="zf-RING_2"/>
    <property type="match status" value="1"/>
</dbReference>
<gene>
    <name evidence="4" type="ORF">FSB_LOCUS37248</name>
</gene>
<dbReference type="SUPFAM" id="SSF57850">
    <property type="entry name" value="RING/U-box"/>
    <property type="match status" value="1"/>
</dbReference>
<keyword evidence="1" id="KW-0862">Zinc</keyword>